<keyword evidence="2" id="KW-0813">Transport</keyword>
<evidence type="ECO:0000256" key="1">
    <source>
        <dbReference type="ARBA" id="ARBA00005814"/>
    </source>
</evidence>
<dbReference type="InterPro" id="IPR052215">
    <property type="entry name" value="Plant_ABCG"/>
</dbReference>
<gene>
    <name evidence="3" type="ORF">F3Y22_tig00111621pilonHSYRG00105</name>
</gene>
<comment type="caution">
    <text evidence="3">The sequence shown here is derived from an EMBL/GenBank/DDBJ whole genome shotgun (WGS) entry which is preliminary data.</text>
</comment>
<evidence type="ECO:0000313" key="4">
    <source>
        <dbReference type="Proteomes" id="UP000436088"/>
    </source>
</evidence>
<dbReference type="Proteomes" id="UP000436088">
    <property type="component" value="Unassembled WGS sequence"/>
</dbReference>
<keyword evidence="4" id="KW-1185">Reference proteome</keyword>
<name>A0A6A2YJ86_HIBSY</name>
<evidence type="ECO:0000256" key="2">
    <source>
        <dbReference type="ARBA" id="ARBA00022448"/>
    </source>
</evidence>
<dbReference type="PANTHER" id="PTHR48042:SF11">
    <property type="entry name" value="ABC TRANSPORTER G FAMILY MEMBER 11"/>
    <property type="match status" value="1"/>
</dbReference>
<protein>
    <submittedName>
        <fullName evidence="3">Uncharacterized protein</fullName>
    </submittedName>
</protein>
<dbReference type="AlphaFoldDB" id="A0A6A2YJ86"/>
<reference evidence="3" key="1">
    <citation type="submission" date="2019-09" db="EMBL/GenBank/DDBJ databases">
        <title>Draft genome information of white flower Hibiscus syriacus.</title>
        <authorList>
            <person name="Kim Y.-M."/>
        </authorList>
    </citation>
    <scope>NUCLEOTIDE SEQUENCE [LARGE SCALE GENOMIC DNA]</scope>
    <source>
        <strain evidence="3">YM2019G1</strain>
    </source>
</reference>
<sequence length="175" mass="20047">MVVTHHRARRGRMLSWQQNLWSLLLVASWQRRQLEHRCGYNRGDDVALGASAFFVTQNLRGLSRDGRTVTASVHQPSSEFFARARFPCPALRNPSDHFLRCINSDFDRVKATLKGSMKLRVCIHFITPWITGLVARRRMQQKNATLNTMVAPDRLSQSPSLRTYVANRANGTARR</sequence>
<accession>A0A6A2YJ86</accession>
<comment type="similarity">
    <text evidence="1">Belongs to the ABC transporter superfamily. ABCG family. Eye pigment precursor importer (TC 3.A.1.204) subfamily.</text>
</comment>
<organism evidence="3 4">
    <name type="scientific">Hibiscus syriacus</name>
    <name type="common">Rose of Sharon</name>
    <dbReference type="NCBI Taxonomy" id="106335"/>
    <lineage>
        <taxon>Eukaryota</taxon>
        <taxon>Viridiplantae</taxon>
        <taxon>Streptophyta</taxon>
        <taxon>Embryophyta</taxon>
        <taxon>Tracheophyta</taxon>
        <taxon>Spermatophyta</taxon>
        <taxon>Magnoliopsida</taxon>
        <taxon>eudicotyledons</taxon>
        <taxon>Gunneridae</taxon>
        <taxon>Pentapetalae</taxon>
        <taxon>rosids</taxon>
        <taxon>malvids</taxon>
        <taxon>Malvales</taxon>
        <taxon>Malvaceae</taxon>
        <taxon>Malvoideae</taxon>
        <taxon>Hibiscus</taxon>
    </lineage>
</organism>
<dbReference type="PANTHER" id="PTHR48042">
    <property type="entry name" value="ABC TRANSPORTER G FAMILY MEMBER 11"/>
    <property type="match status" value="1"/>
</dbReference>
<dbReference type="EMBL" id="VEPZ02001387">
    <property type="protein sequence ID" value="KAE8676154.1"/>
    <property type="molecule type" value="Genomic_DNA"/>
</dbReference>
<evidence type="ECO:0000313" key="3">
    <source>
        <dbReference type="EMBL" id="KAE8676154.1"/>
    </source>
</evidence>
<proteinExistence type="inferred from homology"/>